<feature type="region of interest" description="Disordered" evidence="1">
    <location>
        <begin position="90"/>
        <end position="150"/>
    </location>
</feature>
<evidence type="ECO:0000256" key="1">
    <source>
        <dbReference type="SAM" id="MobiDB-lite"/>
    </source>
</evidence>
<dbReference type="EMBL" id="JABBWE010000029">
    <property type="protein sequence ID" value="KAG1793682.1"/>
    <property type="molecule type" value="Genomic_DNA"/>
</dbReference>
<dbReference type="OrthoDB" id="2691365at2759"/>
<name>A0A9P7DI58_9AGAM</name>
<comment type="caution">
    <text evidence="2">The sequence shown here is derived from an EMBL/GenBank/DDBJ whole genome shotgun (WGS) entry which is preliminary data.</text>
</comment>
<protein>
    <submittedName>
        <fullName evidence="2">Uncharacterized protein</fullName>
    </submittedName>
</protein>
<organism evidence="2 3">
    <name type="scientific">Suillus plorans</name>
    <dbReference type="NCBI Taxonomy" id="116603"/>
    <lineage>
        <taxon>Eukaryota</taxon>
        <taxon>Fungi</taxon>
        <taxon>Dikarya</taxon>
        <taxon>Basidiomycota</taxon>
        <taxon>Agaricomycotina</taxon>
        <taxon>Agaricomycetes</taxon>
        <taxon>Agaricomycetidae</taxon>
        <taxon>Boletales</taxon>
        <taxon>Suillineae</taxon>
        <taxon>Suillaceae</taxon>
        <taxon>Suillus</taxon>
    </lineage>
</organism>
<feature type="compositionally biased region" description="Acidic residues" evidence="1">
    <location>
        <begin position="127"/>
        <end position="138"/>
    </location>
</feature>
<proteinExistence type="predicted"/>
<dbReference type="GeneID" id="64593917"/>
<sequence length="271" mass="30088">MSKCAAATLNDDTPTAKRIRIDEGIQIAPLADERAWRILEEFLTTDMTYPQMEETFLSYLDALFSGDRDDKAALDNLCIVKAKHILPASRAHKSPTMDRRLSLSPVQPSCRPLKQPKLKNPYLDLDAKDDDEEEEEEGNNNNGPSESCKVMHLPGSSSAARFAAVIDHLANKFEDTQNNSSQNQQQSLPSSISGLITSASAQSQDGRMYLLHVQCNVTDYIAQHLRKENFCVVVSAWLAGQLYIVVDSPKTIAESLCSSLYLAIKQCLYFG</sequence>
<dbReference type="AlphaFoldDB" id="A0A9P7DI58"/>
<gene>
    <name evidence="2" type="ORF">HD556DRAFT_1308521</name>
</gene>
<evidence type="ECO:0000313" key="2">
    <source>
        <dbReference type="EMBL" id="KAG1793682.1"/>
    </source>
</evidence>
<evidence type="ECO:0000313" key="3">
    <source>
        <dbReference type="Proteomes" id="UP000719766"/>
    </source>
</evidence>
<keyword evidence="3" id="KW-1185">Reference proteome</keyword>
<reference evidence="2" key="1">
    <citation type="journal article" date="2020" name="New Phytol.">
        <title>Comparative genomics reveals dynamic genome evolution in host specialist ectomycorrhizal fungi.</title>
        <authorList>
            <person name="Lofgren L.A."/>
            <person name="Nguyen N.H."/>
            <person name="Vilgalys R."/>
            <person name="Ruytinx J."/>
            <person name="Liao H.L."/>
            <person name="Branco S."/>
            <person name="Kuo A."/>
            <person name="LaButti K."/>
            <person name="Lipzen A."/>
            <person name="Andreopoulos W."/>
            <person name="Pangilinan J."/>
            <person name="Riley R."/>
            <person name="Hundley H."/>
            <person name="Na H."/>
            <person name="Barry K."/>
            <person name="Grigoriev I.V."/>
            <person name="Stajich J.E."/>
            <person name="Kennedy P.G."/>
        </authorList>
    </citation>
    <scope>NUCLEOTIDE SEQUENCE</scope>
    <source>
        <strain evidence="2">S12</strain>
    </source>
</reference>
<dbReference type="RefSeq" id="XP_041160080.1">
    <property type="nucleotide sequence ID" value="XM_041300153.1"/>
</dbReference>
<accession>A0A9P7DI58</accession>
<dbReference type="Proteomes" id="UP000719766">
    <property type="component" value="Unassembled WGS sequence"/>
</dbReference>